<reference evidence="3" key="1">
    <citation type="submission" date="2021-03" db="EMBL/GenBank/DDBJ databases">
        <authorList>
            <person name="Bekaert M."/>
        </authorList>
    </citation>
    <scope>NUCLEOTIDE SEQUENCE</scope>
</reference>
<feature type="signal peptide" evidence="1">
    <location>
        <begin position="1"/>
        <end position="20"/>
    </location>
</feature>
<dbReference type="PRINTS" id="PR00252">
    <property type="entry name" value="NRIONCHANNEL"/>
</dbReference>
<dbReference type="GO" id="GO:0016020">
    <property type="term" value="C:membrane"/>
    <property type="evidence" value="ECO:0007669"/>
    <property type="project" value="InterPro"/>
</dbReference>
<dbReference type="SUPFAM" id="SSF63712">
    <property type="entry name" value="Nicotinic receptor ligand binding domain-like"/>
    <property type="match status" value="1"/>
</dbReference>
<gene>
    <name evidence="3" type="ORF">MEDL_37930</name>
</gene>
<evidence type="ECO:0000313" key="3">
    <source>
        <dbReference type="EMBL" id="CAG2224748.1"/>
    </source>
</evidence>
<evidence type="ECO:0000259" key="2">
    <source>
        <dbReference type="Pfam" id="PF02931"/>
    </source>
</evidence>
<name>A0A8S3T073_MYTED</name>
<dbReference type="InterPro" id="IPR006202">
    <property type="entry name" value="Neur_chan_lig-bd"/>
</dbReference>
<dbReference type="Gene3D" id="2.70.170.10">
    <property type="entry name" value="Neurotransmitter-gated ion-channel ligand-binding domain"/>
    <property type="match status" value="1"/>
</dbReference>
<keyword evidence="4" id="KW-1185">Reference proteome</keyword>
<organism evidence="3 4">
    <name type="scientific">Mytilus edulis</name>
    <name type="common">Blue mussel</name>
    <dbReference type="NCBI Taxonomy" id="6550"/>
    <lineage>
        <taxon>Eukaryota</taxon>
        <taxon>Metazoa</taxon>
        <taxon>Spiralia</taxon>
        <taxon>Lophotrochozoa</taxon>
        <taxon>Mollusca</taxon>
        <taxon>Bivalvia</taxon>
        <taxon>Autobranchia</taxon>
        <taxon>Pteriomorphia</taxon>
        <taxon>Mytilida</taxon>
        <taxon>Mytiloidea</taxon>
        <taxon>Mytilidae</taxon>
        <taxon>Mytilinae</taxon>
        <taxon>Mytilus</taxon>
    </lineage>
</organism>
<evidence type="ECO:0000256" key="1">
    <source>
        <dbReference type="SAM" id="SignalP"/>
    </source>
</evidence>
<dbReference type="OrthoDB" id="6108060at2759"/>
<feature type="chain" id="PRO_5035756927" description="Neurotransmitter-gated ion-channel ligand-binding domain-containing protein" evidence="1">
    <location>
        <begin position="21"/>
        <end position="345"/>
    </location>
</feature>
<dbReference type="InterPro" id="IPR006201">
    <property type="entry name" value="Neur_channel"/>
</dbReference>
<dbReference type="Pfam" id="PF02931">
    <property type="entry name" value="Neur_chan_LBD"/>
    <property type="match status" value="1"/>
</dbReference>
<sequence>MCCIFLYVVCLIVFSIAVECQTVHDIANLYNNLTDSYQKEVIPAWNQSLPLEISFAVAPLVMNSFQETEETISLTAAINFVWNDRRLTWEPKIYGNKEHITITTNDIWVPYVYLENGVDELKPIGDDSPFYAILAYNGNVSWTPGGIFKAKCPSNMLKFPFDSQTCEFVFAMWGVQVTDTMYVPMAKTGENTSAIEDKYVDKKKRTYGLPLINRELPTPKPAIKCQYKGTTYLEGATIKSGVTVDGCKYALVCNHKGTVSTLHEPDCPRPTKPTLGGPIGYCFFNGHHYSPGQEISHGQSGNWCYSTYCSYDGQILNADNFNCSPTPTQTTIAVIHYFFVTYLLS</sequence>
<dbReference type="EMBL" id="CAJPWZ010001819">
    <property type="protein sequence ID" value="CAG2224748.1"/>
    <property type="molecule type" value="Genomic_DNA"/>
</dbReference>
<dbReference type="Proteomes" id="UP000683360">
    <property type="component" value="Unassembled WGS sequence"/>
</dbReference>
<evidence type="ECO:0000313" key="4">
    <source>
        <dbReference type="Proteomes" id="UP000683360"/>
    </source>
</evidence>
<proteinExistence type="predicted"/>
<dbReference type="PANTHER" id="PTHR18945">
    <property type="entry name" value="NEUROTRANSMITTER GATED ION CHANNEL"/>
    <property type="match status" value="1"/>
</dbReference>
<dbReference type="GO" id="GO:0005230">
    <property type="term" value="F:extracellular ligand-gated monoatomic ion channel activity"/>
    <property type="evidence" value="ECO:0007669"/>
    <property type="project" value="InterPro"/>
</dbReference>
<protein>
    <recommendedName>
        <fullName evidence="2">Neurotransmitter-gated ion-channel ligand-binding domain-containing protein</fullName>
    </recommendedName>
</protein>
<dbReference type="InterPro" id="IPR036734">
    <property type="entry name" value="Neur_chan_lig-bd_sf"/>
</dbReference>
<comment type="caution">
    <text evidence="3">The sequence shown here is derived from an EMBL/GenBank/DDBJ whole genome shotgun (WGS) entry which is preliminary data.</text>
</comment>
<dbReference type="GO" id="GO:0004888">
    <property type="term" value="F:transmembrane signaling receptor activity"/>
    <property type="evidence" value="ECO:0007669"/>
    <property type="project" value="InterPro"/>
</dbReference>
<dbReference type="CDD" id="cd18989">
    <property type="entry name" value="LGIC_ECD_cation"/>
    <property type="match status" value="1"/>
</dbReference>
<accession>A0A8S3T073</accession>
<feature type="domain" description="Neurotransmitter-gated ion-channel ligand-binding" evidence="2">
    <location>
        <begin position="28"/>
        <end position="189"/>
    </location>
</feature>
<dbReference type="AlphaFoldDB" id="A0A8S3T073"/>
<keyword evidence="1" id="KW-0732">Signal</keyword>